<comment type="caution">
    <text evidence="2">The sequence shown here is derived from an EMBL/GenBank/DDBJ whole genome shotgun (WGS) entry which is preliminary data.</text>
</comment>
<proteinExistence type="predicted"/>
<organism evidence="2 5">
    <name type="scientific">Phytophthora cactorum</name>
    <dbReference type="NCBI Taxonomy" id="29920"/>
    <lineage>
        <taxon>Eukaryota</taxon>
        <taxon>Sar</taxon>
        <taxon>Stramenopiles</taxon>
        <taxon>Oomycota</taxon>
        <taxon>Peronosporomycetes</taxon>
        <taxon>Peronosporales</taxon>
        <taxon>Peronosporaceae</taxon>
        <taxon>Phytophthora</taxon>
    </lineage>
</organism>
<feature type="compositionally biased region" description="Basic and acidic residues" evidence="1">
    <location>
        <begin position="1"/>
        <end position="10"/>
    </location>
</feature>
<gene>
    <name evidence="2" type="ORF">PC113_g2290</name>
    <name evidence="3" type="ORF">PC118_g7731</name>
    <name evidence="4" type="ORF">PC129_g10448</name>
</gene>
<feature type="compositionally biased region" description="Acidic residues" evidence="1">
    <location>
        <begin position="168"/>
        <end position="178"/>
    </location>
</feature>
<dbReference type="Proteomes" id="UP000735874">
    <property type="component" value="Unassembled WGS sequence"/>
</dbReference>
<accession>A0A8T0ZVL1</accession>
<dbReference type="AlphaFoldDB" id="A0A8T0ZVL1"/>
<evidence type="ECO:0000313" key="5">
    <source>
        <dbReference type="Proteomes" id="UP000735874"/>
    </source>
</evidence>
<dbReference type="VEuPathDB" id="FungiDB:PC110_g23567"/>
<name>A0A8T0ZVL1_9STRA</name>
<feature type="compositionally biased region" description="Basic and acidic residues" evidence="1">
    <location>
        <begin position="179"/>
        <end position="196"/>
    </location>
</feature>
<evidence type="ECO:0000313" key="3">
    <source>
        <dbReference type="EMBL" id="KAG2986572.1"/>
    </source>
</evidence>
<dbReference type="Proteomes" id="UP000697107">
    <property type="component" value="Unassembled WGS sequence"/>
</dbReference>
<protein>
    <submittedName>
        <fullName evidence="2">Uncharacterized protein</fullName>
    </submittedName>
</protein>
<dbReference type="EMBL" id="RCML01000189">
    <property type="protein sequence ID" value="KAG2986572.1"/>
    <property type="molecule type" value="Genomic_DNA"/>
</dbReference>
<reference evidence="2" key="1">
    <citation type="submission" date="2018-10" db="EMBL/GenBank/DDBJ databases">
        <title>Effector identification in a new, highly contiguous assembly of the strawberry crown rot pathogen Phytophthora cactorum.</title>
        <authorList>
            <person name="Armitage A.D."/>
            <person name="Nellist C.F."/>
            <person name="Bates H."/>
            <person name="Vickerstaff R.J."/>
            <person name="Harrison R.J."/>
        </authorList>
    </citation>
    <scope>NUCLEOTIDE SEQUENCE</scope>
    <source>
        <strain evidence="2">15-7</strain>
        <strain evidence="3">P415</strain>
        <strain evidence="4">P421</strain>
    </source>
</reference>
<feature type="region of interest" description="Disordered" evidence="1">
    <location>
        <begin position="132"/>
        <end position="196"/>
    </location>
</feature>
<evidence type="ECO:0000313" key="4">
    <source>
        <dbReference type="EMBL" id="KAG3218747.1"/>
    </source>
</evidence>
<sequence>MLDMKKDDFTQRPPPDDEGESIPRSLPADHVLRENPDYQIVNGQRKRRQRQCKVCSNESAASESVELPSTIAQDVVFRTKQGKFFAALVLKVKPANSMCRTYLCNKVWPHTKNNTLTCHQIWHFQWNNGANRPRPRCGRNIQRREAGSGAGKRKRHPRSLSGQNNDNAAEEEAAEDTAADEHATEDAAADQHADEE</sequence>
<feature type="region of interest" description="Disordered" evidence="1">
    <location>
        <begin position="1"/>
        <end position="35"/>
    </location>
</feature>
<dbReference type="EMBL" id="RCMV01000344">
    <property type="protein sequence ID" value="KAG3218747.1"/>
    <property type="molecule type" value="Genomic_DNA"/>
</dbReference>
<dbReference type="Proteomes" id="UP000760860">
    <property type="component" value="Unassembled WGS sequence"/>
</dbReference>
<evidence type="ECO:0000313" key="2">
    <source>
        <dbReference type="EMBL" id="KAG2867092.1"/>
    </source>
</evidence>
<dbReference type="EMBL" id="RCMG01000030">
    <property type="protein sequence ID" value="KAG2867092.1"/>
    <property type="molecule type" value="Genomic_DNA"/>
</dbReference>
<evidence type="ECO:0000256" key="1">
    <source>
        <dbReference type="SAM" id="MobiDB-lite"/>
    </source>
</evidence>